<dbReference type="PANTHER" id="PTHR11749">
    <property type="entry name" value="RIBULOSE-5-PHOSPHATE-3-EPIMERASE"/>
    <property type="match status" value="1"/>
</dbReference>
<comment type="caution">
    <text evidence="3">The sequence shown here is derived from an EMBL/GenBank/DDBJ whole genome shotgun (WGS) entry which is preliminary data.</text>
</comment>
<dbReference type="InterPro" id="IPR013785">
    <property type="entry name" value="Aldolase_TIM"/>
</dbReference>
<keyword evidence="1" id="KW-0479">Metal-binding</keyword>
<proteinExistence type="predicted"/>
<protein>
    <submittedName>
        <fullName evidence="3">Ribulose-phosphate 3-epimerase</fullName>
    </submittedName>
</protein>
<keyword evidence="4" id="KW-1185">Reference proteome</keyword>
<dbReference type="EMBL" id="JBHSEP010000004">
    <property type="protein sequence ID" value="MFC4598197.1"/>
    <property type="molecule type" value="Genomic_DNA"/>
</dbReference>
<dbReference type="NCBIfam" id="NF004076">
    <property type="entry name" value="PRK05581.1-4"/>
    <property type="match status" value="1"/>
</dbReference>
<evidence type="ECO:0000313" key="4">
    <source>
        <dbReference type="Proteomes" id="UP001596028"/>
    </source>
</evidence>
<dbReference type="InterPro" id="IPR011060">
    <property type="entry name" value="RibuloseP-bd_barrel"/>
</dbReference>
<accession>A0ABV9F930</accession>
<dbReference type="Gene3D" id="3.20.20.70">
    <property type="entry name" value="Aldolase class I"/>
    <property type="match status" value="1"/>
</dbReference>
<reference evidence="4" key="1">
    <citation type="journal article" date="2019" name="Int. J. Syst. Evol. Microbiol.">
        <title>The Global Catalogue of Microorganisms (GCM) 10K type strain sequencing project: providing services to taxonomists for standard genome sequencing and annotation.</title>
        <authorList>
            <consortium name="The Broad Institute Genomics Platform"/>
            <consortium name="The Broad Institute Genome Sequencing Center for Infectious Disease"/>
            <person name="Wu L."/>
            <person name="Ma J."/>
        </authorList>
    </citation>
    <scope>NUCLEOTIDE SEQUENCE [LARGE SCALE GENOMIC DNA]</scope>
    <source>
        <strain evidence="4">CCUG 49571</strain>
    </source>
</reference>
<evidence type="ECO:0000313" key="3">
    <source>
        <dbReference type="EMBL" id="MFC4598197.1"/>
    </source>
</evidence>
<dbReference type="Pfam" id="PF00834">
    <property type="entry name" value="Ribul_P_3_epim"/>
    <property type="match status" value="1"/>
</dbReference>
<dbReference type="InterPro" id="IPR000056">
    <property type="entry name" value="Ribul_P_3_epim-like"/>
</dbReference>
<sequence length="221" mass="23798">MDAKVALSIMCADPLNLGEALDEIRLSGAHYVHADVMDGTFVNNITLGFDQIGRMAETSAVPVEVHLMVGNLDVALNEVLLTACTHVSFHIEATSQPVKYLTQIRQAGKRAGIAMNPHASPEFLANIAPYVDYVLVMTVEPGFAGQKFLEGSAPKIGRIRELIGPDKDIVVDGNIGSDTASLCRSYGANVFVLGTTAAYSDKHVDMDKLNRFRQAIGLKPD</sequence>
<dbReference type="Proteomes" id="UP001596028">
    <property type="component" value="Unassembled WGS sequence"/>
</dbReference>
<name>A0ABV9F930_9BACL</name>
<evidence type="ECO:0000256" key="1">
    <source>
        <dbReference type="ARBA" id="ARBA00022723"/>
    </source>
</evidence>
<keyword evidence="2" id="KW-0413">Isomerase</keyword>
<dbReference type="PROSITE" id="PS01086">
    <property type="entry name" value="RIBUL_P_3_EPIMER_2"/>
    <property type="match status" value="1"/>
</dbReference>
<gene>
    <name evidence="3" type="ORF">ACFO3S_08080</name>
</gene>
<evidence type="ECO:0000256" key="2">
    <source>
        <dbReference type="ARBA" id="ARBA00023235"/>
    </source>
</evidence>
<dbReference type="RefSeq" id="WP_378094199.1">
    <property type="nucleotide sequence ID" value="NZ_JBHSEP010000004.1"/>
</dbReference>
<dbReference type="CDD" id="cd00429">
    <property type="entry name" value="RPE"/>
    <property type="match status" value="1"/>
</dbReference>
<dbReference type="SUPFAM" id="SSF51366">
    <property type="entry name" value="Ribulose-phoshate binding barrel"/>
    <property type="match status" value="1"/>
</dbReference>
<organism evidence="3 4">
    <name type="scientific">Cohnella hongkongensis</name>
    <dbReference type="NCBI Taxonomy" id="178337"/>
    <lineage>
        <taxon>Bacteria</taxon>
        <taxon>Bacillati</taxon>
        <taxon>Bacillota</taxon>
        <taxon>Bacilli</taxon>
        <taxon>Bacillales</taxon>
        <taxon>Paenibacillaceae</taxon>
        <taxon>Cohnella</taxon>
    </lineage>
</organism>